<dbReference type="Gramene" id="TraesCS6B03G0860500.1">
    <property type="protein sequence ID" value="TraesCS6B03G0860500.1.CDS1"/>
    <property type="gene ID" value="TraesCS6B03G0860500"/>
</dbReference>
<dbReference type="OMA" id="ESAPPNM"/>
<name>A0A3B6PQN2_WHEAT</name>
<keyword evidence="3" id="KW-1185">Reference proteome</keyword>
<feature type="compositionally biased region" description="Polar residues" evidence="1">
    <location>
        <begin position="201"/>
        <end position="212"/>
    </location>
</feature>
<feature type="region of interest" description="Disordered" evidence="1">
    <location>
        <begin position="1"/>
        <end position="26"/>
    </location>
</feature>
<feature type="region of interest" description="Disordered" evidence="1">
    <location>
        <begin position="44"/>
        <end position="321"/>
    </location>
</feature>
<feature type="compositionally biased region" description="Basic and acidic residues" evidence="1">
    <location>
        <begin position="10"/>
        <end position="23"/>
    </location>
</feature>
<evidence type="ECO:0000256" key="1">
    <source>
        <dbReference type="SAM" id="MobiDB-lite"/>
    </source>
</evidence>
<dbReference type="Proteomes" id="UP000019116">
    <property type="component" value="Chromosome 6B"/>
</dbReference>
<dbReference type="AlphaFoldDB" id="A0A3B6PQN2"/>
<reference evidence="2" key="1">
    <citation type="submission" date="2018-08" db="EMBL/GenBank/DDBJ databases">
        <authorList>
            <person name="Rossello M."/>
        </authorList>
    </citation>
    <scope>NUCLEOTIDE SEQUENCE [LARGE SCALE GENOMIC DNA]</scope>
    <source>
        <strain evidence="2">cv. Chinese Spring</strain>
    </source>
</reference>
<feature type="compositionally biased region" description="Polar residues" evidence="1">
    <location>
        <begin position="179"/>
        <end position="193"/>
    </location>
</feature>
<sequence>MPTPTTQLSEDGRYPPHPPEKYHRTPITLKFRVPSNTFRKECDDDAAAARTGPRVSPGTWLVDRKGYHRRPQEGSATPKGATTPVADEPPGISPAPKPTPTQTIESAPPNMPPTSLCHHGYRTNSTVSLMPPTRGLKGGRGDTGLGGTATQPTGGIAPTAPRSRPDMRQGLTRPPQARPNPNGSGQSLPTRCSTPAAGAITTCSHNRLTTTTRELRHQAPNRRLAQAQMGPKGPRSGPSGRRRPATRHAAPQPTATPSHQGRSRTADLAAESHRYPPSSTAAGRREPRPHLLASGEGTSATVGAIRATPVASAGGGEGRDE</sequence>
<accession>A0A3B6PQN2</accession>
<dbReference type="Gramene" id="TraesCS6B02G299200.1">
    <property type="protein sequence ID" value="TraesCS6B02G299200.1.cds1"/>
    <property type="gene ID" value="TraesCS6B02G299200"/>
</dbReference>
<dbReference type="Gramene" id="TraesCLE_scaffold_033591_01G000300.1">
    <property type="protein sequence ID" value="TraesCLE_scaffold_033591_01G000300.1"/>
    <property type="gene ID" value="TraesCLE_scaffold_033591_01G000300"/>
</dbReference>
<dbReference type="EnsemblPlants" id="TraesCS6B02G299200.1">
    <property type="protein sequence ID" value="TraesCS6B02G299200.1.cds1"/>
    <property type="gene ID" value="TraesCS6B02G299200"/>
</dbReference>
<organism evidence="2">
    <name type="scientific">Triticum aestivum</name>
    <name type="common">Wheat</name>
    <dbReference type="NCBI Taxonomy" id="4565"/>
    <lineage>
        <taxon>Eukaryota</taxon>
        <taxon>Viridiplantae</taxon>
        <taxon>Streptophyta</taxon>
        <taxon>Embryophyta</taxon>
        <taxon>Tracheophyta</taxon>
        <taxon>Spermatophyta</taxon>
        <taxon>Magnoliopsida</taxon>
        <taxon>Liliopsida</taxon>
        <taxon>Poales</taxon>
        <taxon>Poaceae</taxon>
        <taxon>BOP clade</taxon>
        <taxon>Pooideae</taxon>
        <taxon>Triticodae</taxon>
        <taxon>Triticeae</taxon>
        <taxon>Triticinae</taxon>
        <taxon>Triticum</taxon>
    </lineage>
</organism>
<dbReference type="Gramene" id="TraesCAD_scaffold_004254_01G000300.1">
    <property type="protein sequence ID" value="TraesCAD_scaffold_004254_01G000300.1"/>
    <property type="gene ID" value="TraesCAD_scaffold_004254_01G000300"/>
</dbReference>
<feature type="compositionally biased region" description="Gly residues" evidence="1">
    <location>
        <begin position="136"/>
        <end position="147"/>
    </location>
</feature>
<evidence type="ECO:0000313" key="2">
    <source>
        <dbReference type="EnsemblPlants" id="TraesCS6B02G299200.1.cds1"/>
    </source>
</evidence>
<protein>
    <submittedName>
        <fullName evidence="2">Uncharacterized protein</fullName>
    </submittedName>
</protein>
<dbReference type="Gramene" id="TraesWEE_scaffold_006202_01G000300.1">
    <property type="protein sequence ID" value="TraesWEE_scaffold_006202_01G000300.1"/>
    <property type="gene ID" value="TraesWEE_scaffold_006202_01G000300"/>
</dbReference>
<evidence type="ECO:0000313" key="3">
    <source>
        <dbReference type="Proteomes" id="UP000019116"/>
    </source>
</evidence>
<proteinExistence type="predicted"/>
<feature type="compositionally biased region" description="Low complexity" evidence="1">
    <location>
        <begin position="230"/>
        <end position="239"/>
    </location>
</feature>
<dbReference type="Gramene" id="TraesROB_scaffold_003355_01G000300.1">
    <property type="protein sequence ID" value="TraesROB_scaffold_003355_01G000300.1"/>
    <property type="gene ID" value="TraesROB_scaffold_003355_01G000300"/>
</dbReference>
<reference evidence="2" key="2">
    <citation type="submission" date="2018-10" db="UniProtKB">
        <authorList>
            <consortium name="EnsemblPlants"/>
        </authorList>
    </citation>
    <scope>IDENTIFICATION</scope>
</reference>